<name>S2D1Q7_INDAL</name>
<sequence length="200" mass="22000">MIGIYGNRKRFLRNRKVRSGIVDRVIVPCIETALIDRVVSYTLSSCSAECTCQDAFIVTVCKTSRLISEGRVSIAIHLALIGICGNRKRFLRDRKVSSGIVNRVVVPCIQAALIDRVVSYILSGCSFQCAGKNAFIVSVFKAGRLISEGRVRISISLALIRICGNRKLFWSNGKISSFIVDLVVIRRESPPGSIGNHNSI</sequence>
<reference evidence="1 2" key="1">
    <citation type="journal article" date="2013" name="Genome Announc.">
        <title>Draft Genome Sequence of Indibacter alkaliphilus Strain LW1T, Isolated from Lonar Lake, a Haloalkaline Lake in the Buldana District of Maharashtra, India.</title>
        <authorList>
            <person name="Singh A."/>
            <person name="Kumar Jangir P."/>
            <person name="Sharma R."/>
            <person name="Singh A."/>
            <person name="Kumar Pinnaka A."/>
            <person name="Shivaji S."/>
        </authorList>
    </citation>
    <scope>NUCLEOTIDE SEQUENCE [LARGE SCALE GENOMIC DNA]</scope>
    <source>
        <strain evidence="2">CCUG 57479 / KCTC 22604 / LW1</strain>
    </source>
</reference>
<evidence type="ECO:0000313" key="2">
    <source>
        <dbReference type="Proteomes" id="UP000006073"/>
    </source>
</evidence>
<keyword evidence="2" id="KW-1185">Reference proteome</keyword>
<accession>S2D1Q7</accession>
<gene>
    <name evidence="1" type="ORF">A33Q_3877</name>
</gene>
<organism evidence="1 2">
    <name type="scientific">Indibacter alkaliphilus (strain CCUG 57479 / KCTC 22604 / LW1)</name>
    <dbReference type="NCBI Taxonomy" id="1189612"/>
    <lineage>
        <taxon>Bacteria</taxon>
        <taxon>Pseudomonadati</taxon>
        <taxon>Bacteroidota</taxon>
        <taxon>Cytophagia</taxon>
        <taxon>Cytophagales</taxon>
        <taxon>Cyclobacteriaceae</taxon>
    </lineage>
</organism>
<dbReference type="AlphaFoldDB" id="S2D1Q7"/>
<dbReference type="Proteomes" id="UP000006073">
    <property type="component" value="Unassembled WGS sequence"/>
</dbReference>
<protein>
    <submittedName>
        <fullName evidence="1">Uncharacterized protein</fullName>
    </submittedName>
</protein>
<comment type="caution">
    <text evidence="1">The sequence shown here is derived from an EMBL/GenBank/DDBJ whole genome shotgun (WGS) entry which is preliminary data.</text>
</comment>
<evidence type="ECO:0000313" key="1">
    <source>
        <dbReference type="EMBL" id="EOZ93287.1"/>
    </source>
</evidence>
<proteinExistence type="predicted"/>
<dbReference type="EMBL" id="ALWO02000047">
    <property type="protein sequence ID" value="EOZ93287.1"/>
    <property type="molecule type" value="Genomic_DNA"/>
</dbReference>